<sequence>MTDDEETPHFNVYVDSWILAVYQDGCSREVSIDTLLRDSYDIREIGGDSKQQTLPVIRFTLAILFMSLSNCGMTGEDELLDYWEETWRAHAFDMDAIHAYVDPLLDRFDLFDKMHPFFQVAGLEYADKAPDGIGELVADIPKDDKFLFSLRNRNRLEGLSFAEAARWLVFQQAYATAGIKTPVKGNTHVQKGKVYPPKGAVGTGMLGAIGGLYLEGRNLFETLMLNLVLMDDIRGETPIVGCEGDIPAWERDTTSSDYRVPGPGEPHGPVQCFTWESRRIRLVLDDEKTHVIGVVSCYGDIPNVLDMDGSEPMTAWRPSPAQQKRLNLPYVPRMPKLHDPSRAVWRGLASIVAIGESGDLRPGVIRWVERLRYEEVLTAKDLPVVAIHAQGMGYGTQNSVFSDAIDDKFDLSVSLVDHESSACSQALGTIELIDQAVGKVENFVSNTQRAAGDKASSTVAKTERERVREAVYSVLDADCRARLAHFPEEPDEVQSYCTSWKGEVRGMLFAYATRYMNSCERSFFDEHDGMTVGRAMALLRASLYELLGRPVDKDVRGLVEPQGVSARTGRE</sequence>
<dbReference type="Proteomes" id="UP001332931">
    <property type="component" value="Unassembled WGS sequence"/>
</dbReference>
<reference evidence="1 2" key="1">
    <citation type="submission" date="2024-01" db="EMBL/GenBank/DDBJ databases">
        <title>Description of Olsenella sp. nov., isolated from pig feces.</title>
        <authorList>
            <person name="Chang Y.-H."/>
        </authorList>
    </citation>
    <scope>NUCLEOTIDE SEQUENCE [LARGE SCALE GENOMIC DNA]</scope>
    <source>
        <strain evidence="1 2">YH-ols2223</strain>
    </source>
</reference>
<evidence type="ECO:0000313" key="1">
    <source>
        <dbReference type="EMBL" id="MEE6148207.1"/>
    </source>
</evidence>
<keyword evidence="2" id="KW-1185">Reference proteome</keyword>
<dbReference type="EMBL" id="JAZGJQ010000015">
    <property type="protein sequence ID" value="MEE6148207.1"/>
    <property type="molecule type" value="Genomic_DNA"/>
</dbReference>
<name>A0ABU7RC75_9ACTN</name>
<dbReference type="RefSeq" id="WP_330958975.1">
    <property type="nucleotide sequence ID" value="NZ_JAZGJQ010000015.1"/>
</dbReference>
<proteinExistence type="predicted"/>
<accession>A0ABU7RC75</accession>
<comment type="caution">
    <text evidence="1">The sequence shown here is derived from an EMBL/GenBank/DDBJ whole genome shotgun (WGS) entry which is preliminary data.</text>
</comment>
<dbReference type="Pfam" id="PF09481">
    <property type="entry name" value="CRISPR_Cse1"/>
    <property type="match status" value="1"/>
</dbReference>
<organism evidence="1 2">
    <name type="scientific">Olsenella absiana</name>
    <dbReference type="NCBI Taxonomy" id="3115222"/>
    <lineage>
        <taxon>Bacteria</taxon>
        <taxon>Bacillati</taxon>
        <taxon>Actinomycetota</taxon>
        <taxon>Coriobacteriia</taxon>
        <taxon>Coriobacteriales</taxon>
        <taxon>Atopobiaceae</taxon>
        <taxon>Olsenella</taxon>
    </lineage>
</organism>
<dbReference type="Gene3D" id="1.10.132.100">
    <property type="match status" value="1"/>
</dbReference>
<protein>
    <submittedName>
        <fullName evidence="1">Type I-E CRISPR-associated protein Cse1/CasA</fullName>
    </submittedName>
</protein>
<dbReference type="NCBIfam" id="TIGR02547">
    <property type="entry name" value="casA_cse1"/>
    <property type="match status" value="1"/>
</dbReference>
<gene>
    <name evidence="1" type="primary">casA</name>
    <name evidence="1" type="synonym">cse1</name>
    <name evidence="1" type="ORF">VXJ25_09480</name>
</gene>
<evidence type="ECO:0000313" key="2">
    <source>
        <dbReference type="Proteomes" id="UP001332931"/>
    </source>
</evidence>
<dbReference type="InterPro" id="IPR013381">
    <property type="entry name" value="CRISPR-assoc_prot_Cse1"/>
</dbReference>